<gene>
    <name evidence="9" type="ORF">V9T40_000853</name>
</gene>
<evidence type="ECO:0000256" key="3">
    <source>
        <dbReference type="ARBA" id="ARBA00022737"/>
    </source>
</evidence>
<feature type="chain" id="PRO_5042839692" description="Myosin light chain alkali" evidence="7">
    <location>
        <begin position="29"/>
        <end position="171"/>
    </location>
</feature>
<evidence type="ECO:0000256" key="1">
    <source>
        <dbReference type="ARBA" id="ARBA00011445"/>
    </source>
</evidence>
<dbReference type="Proteomes" id="UP001367676">
    <property type="component" value="Unassembled WGS sequence"/>
</dbReference>
<dbReference type="EMBL" id="JBBCAQ010000034">
    <property type="protein sequence ID" value="KAK7580224.1"/>
    <property type="molecule type" value="Genomic_DNA"/>
</dbReference>
<dbReference type="GO" id="GO:0005859">
    <property type="term" value="C:muscle myosin complex"/>
    <property type="evidence" value="ECO:0007669"/>
    <property type="project" value="TreeGrafter"/>
</dbReference>
<evidence type="ECO:0000256" key="7">
    <source>
        <dbReference type="SAM" id="SignalP"/>
    </source>
</evidence>
<keyword evidence="4" id="KW-0518">Myosin</keyword>
<name>A0AAN9TDR2_9HEMI</name>
<comment type="caution">
    <text evidence="9">The sequence shown here is derived from an EMBL/GenBank/DDBJ whole genome shotgun (WGS) entry which is preliminary data.</text>
</comment>
<comment type="subunit">
    <text evidence="1">Myosin is a hexamer of 2 heavy chains and 4 light chains.</text>
</comment>
<evidence type="ECO:0000256" key="4">
    <source>
        <dbReference type="ARBA" id="ARBA00023123"/>
    </source>
</evidence>
<keyword evidence="5" id="KW-0505">Motor protein</keyword>
<dbReference type="PROSITE" id="PS50222">
    <property type="entry name" value="EF_HAND_2"/>
    <property type="match status" value="1"/>
</dbReference>
<dbReference type="FunFam" id="1.10.238.10:FF:000001">
    <property type="entry name" value="Calmodulin 1"/>
    <property type="match status" value="1"/>
</dbReference>
<evidence type="ECO:0000259" key="8">
    <source>
        <dbReference type="PROSITE" id="PS50222"/>
    </source>
</evidence>
<dbReference type="PANTHER" id="PTHR23048">
    <property type="entry name" value="MYOSIN LIGHT CHAIN 1, 3"/>
    <property type="match status" value="1"/>
</dbReference>
<keyword evidence="6" id="KW-0514">Muscle protein</keyword>
<protein>
    <recommendedName>
        <fullName evidence="2">Myosin light chain alkali</fullName>
    </recommendedName>
</protein>
<evidence type="ECO:0000256" key="6">
    <source>
        <dbReference type="ARBA" id="ARBA00023179"/>
    </source>
</evidence>
<dbReference type="GO" id="GO:0005509">
    <property type="term" value="F:calcium ion binding"/>
    <property type="evidence" value="ECO:0007669"/>
    <property type="project" value="InterPro"/>
</dbReference>
<keyword evidence="10" id="KW-1185">Reference proteome</keyword>
<organism evidence="9 10">
    <name type="scientific">Parthenolecanium corni</name>
    <dbReference type="NCBI Taxonomy" id="536013"/>
    <lineage>
        <taxon>Eukaryota</taxon>
        <taxon>Metazoa</taxon>
        <taxon>Ecdysozoa</taxon>
        <taxon>Arthropoda</taxon>
        <taxon>Hexapoda</taxon>
        <taxon>Insecta</taxon>
        <taxon>Pterygota</taxon>
        <taxon>Neoptera</taxon>
        <taxon>Paraneoptera</taxon>
        <taxon>Hemiptera</taxon>
        <taxon>Sternorrhyncha</taxon>
        <taxon>Coccoidea</taxon>
        <taxon>Coccidae</taxon>
        <taxon>Parthenolecanium</taxon>
    </lineage>
</organism>
<evidence type="ECO:0000256" key="2">
    <source>
        <dbReference type="ARBA" id="ARBA00019148"/>
    </source>
</evidence>
<reference evidence="9 10" key="1">
    <citation type="submission" date="2024-03" db="EMBL/GenBank/DDBJ databases">
        <title>Adaptation during the transition from Ophiocordyceps entomopathogen to insect associate is accompanied by gene loss and intensified selection.</title>
        <authorList>
            <person name="Ward C.M."/>
            <person name="Onetto C.A."/>
            <person name="Borneman A.R."/>
        </authorList>
    </citation>
    <scope>NUCLEOTIDE SEQUENCE [LARGE SCALE GENOMIC DNA]</scope>
    <source>
        <strain evidence="9">AWRI1</strain>
        <tissue evidence="9">Single Adult Female</tissue>
    </source>
</reference>
<keyword evidence="7" id="KW-0732">Signal</keyword>
<feature type="signal peptide" evidence="7">
    <location>
        <begin position="1"/>
        <end position="28"/>
    </location>
</feature>
<dbReference type="PANTHER" id="PTHR23048:SF33">
    <property type="entry name" value="MYOSIN LIGHT CHAIN ALKALI"/>
    <property type="match status" value="1"/>
</dbReference>
<evidence type="ECO:0000256" key="5">
    <source>
        <dbReference type="ARBA" id="ARBA00023175"/>
    </source>
</evidence>
<dbReference type="AlphaFoldDB" id="A0AAN9TDR2"/>
<dbReference type="SUPFAM" id="SSF47473">
    <property type="entry name" value="EF-hand"/>
    <property type="match status" value="1"/>
</dbReference>
<accession>A0AAN9TDR2</accession>
<dbReference type="InterPro" id="IPR002048">
    <property type="entry name" value="EF_hand_dom"/>
</dbReference>
<sequence>MHNNLKPVSHFKLLILKLIFSDVQFAFSLYDTDGAGAVDGASLGDLLRACGLNPTDALTEKVGGREKQISLEEFIPIYSQAKKDKDQGVFEDFIECLKLYDKQEDGTMLCGELLHILLTLGDKLTEAELEEVTSECLDPEDEDGFIQYVQYVEDQFQTTQIHSLIKIVMDG</sequence>
<evidence type="ECO:0000313" key="10">
    <source>
        <dbReference type="Proteomes" id="UP001367676"/>
    </source>
</evidence>
<dbReference type="Gene3D" id="1.10.238.10">
    <property type="entry name" value="EF-hand"/>
    <property type="match status" value="2"/>
</dbReference>
<proteinExistence type="predicted"/>
<feature type="domain" description="EF-hand" evidence="8">
    <location>
        <begin position="18"/>
        <end position="53"/>
    </location>
</feature>
<dbReference type="InterPro" id="IPR011992">
    <property type="entry name" value="EF-hand-dom_pair"/>
</dbReference>
<keyword evidence="3" id="KW-0677">Repeat</keyword>
<evidence type="ECO:0000313" key="9">
    <source>
        <dbReference type="EMBL" id="KAK7580224.1"/>
    </source>
</evidence>
<dbReference type="InterPro" id="IPR050230">
    <property type="entry name" value="CALM/Myosin/TropC-like"/>
</dbReference>